<protein>
    <recommendedName>
        <fullName evidence="2">alpha-L-fucosidase</fullName>
        <ecNumber evidence="2">3.2.1.51</ecNumber>
    </recommendedName>
</protein>
<organism evidence="9 10">
    <name type="scientific">Oleiharenicola lentus</name>
    <dbReference type="NCBI Taxonomy" id="2508720"/>
    <lineage>
        <taxon>Bacteria</taxon>
        <taxon>Pseudomonadati</taxon>
        <taxon>Verrucomicrobiota</taxon>
        <taxon>Opitutia</taxon>
        <taxon>Opitutales</taxon>
        <taxon>Opitutaceae</taxon>
        <taxon>Oleiharenicola</taxon>
    </lineage>
</organism>
<name>A0A4Q1CAI9_9BACT</name>
<dbReference type="EMBL" id="SDHX01000001">
    <property type="protein sequence ID" value="RXK55906.1"/>
    <property type="molecule type" value="Genomic_DNA"/>
</dbReference>
<keyword evidence="4" id="KW-0378">Hydrolase</keyword>
<dbReference type="GO" id="GO:0016139">
    <property type="term" value="P:glycoside catabolic process"/>
    <property type="evidence" value="ECO:0007669"/>
    <property type="project" value="TreeGrafter"/>
</dbReference>
<dbReference type="OrthoDB" id="107551at2"/>
<feature type="domain" description="Glycoside hydrolase family 29 N-terminal" evidence="7">
    <location>
        <begin position="56"/>
        <end position="401"/>
    </location>
</feature>
<dbReference type="InterPro" id="IPR013780">
    <property type="entry name" value="Glyco_hydro_b"/>
</dbReference>
<dbReference type="Pfam" id="PF16757">
    <property type="entry name" value="Fucosidase_C"/>
    <property type="match status" value="1"/>
</dbReference>
<keyword evidence="10" id="KW-1185">Reference proteome</keyword>
<evidence type="ECO:0000256" key="4">
    <source>
        <dbReference type="ARBA" id="ARBA00022801"/>
    </source>
</evidence>
<keyword evidence="3 6" id="KW-0732">Signal</keyword>
<dbReference type="GO" id="GO:0004560">
    <property type="term" value="F:alpha-L-fucosidase activity"/>
    <property type="evidence" value="ECO:0007669"/>
    <property type="project" value="InterPro"/>
</dbReference>
<dbReference type="SMART" id="SM00812">
    <property type="entry name" value="Alpha_L_fucos"/>
    <property type="match status" value="1"/>
</dbReference>
<evidence type="ECO:0000256" key="5">
    <source>
        <dbReference type="ARBA" id="ARBA00023295"/>
    </source>
</evidence>
<dbReference type="PANTHER" id="PTHR10030">
    <property type="entry name" value="ALPHA-L-FUCOSIDASE"/>
    <property type="match status" value="1"/>
</dbReference>
<dbReference type="InterPro" id="IPR017853">
    <property type="entry name" value="GH"/>
</dbReference>
<reference evidence="9 10" key="1">
    <citation type="submission" date="2019-01" db="EMBL/GenBank/DDBJ databases">
        <title>Lacunisphaera sp. strain TWA-58.</title>
        <authorList>
            <person name="Chen W.-M."/>
        </authorList>
    </citation>
    <scope>NUCLEOTIDE SEQUENCE [LARGE SCALE GENOMIC DNA]</scope>
    <source>
        <strain evidence="9 10">TWA-58</strain>
    </source>
</reference>
<evidence type="ECO:0000313" key="9">
    <source>
        <dbReference type="EMBL" id="RXK55906.1"/>
    </source>
</evidence>
<comment type="similarity">
    <text evidence="1">Belongs to the glycosyl hydrolase 29 family.</text>
</comment>
<dbReference type="Gene3D" id="2.60.40.1180">
    <property type="entry name" value="Golgi alpha-mannosidase II"/>
    <property type="match status" value="1"/>
</dbReference>
<keyword evidence="5" id="KW-0326">Glycosidase</keyword>
<dbReference type="PANTHER" id="PTHR10030:SF37">
    <property type="entry name" value="ALPHA-L-FUCOSIDASE-RELATED"/>
    <property type="match status" value="1"/>
</dbReference>
<feature type="signal peptide" evidence="6">
    <location>
        <begin position="1"/>
        <end position="22"/>
    </location>
</feature>
<evidence type="ECO:0000256" key="3">
    <source>
        <dbReference type="ARBA" id="ARBA00022729"/>
    </source>
</evidence>
<evidence type="ECO:0000256" key="1">
    <source>
        <dbReference type="ARBA" id="ARBA00007951"/>
    </source>
</evidence>
<dbReference type="RefSeq" id="WP_129047272.1">
    <property type="nucleotide sequence ID" value="NZ_SDHX01000001.1"/>
</dbReference>
<dbReference type="Gene3D" id="3.20.20.80">
    <property type="entry name" value="Glycosidases"/>
    <property type="match status" value="1"/>
</dbReference>
<evidence type="ECO:0000259" key="8">
    <source>
        <dbReference type="Pfam" id="PF16757"/>
    </source>
</evidence>
<accession>A0A4Q1CAI9</accession>
<gene>
    <name evidence="9" type="ORF">ESB00_08505</name>
</gene>
<sequence length="501" mass="57293">MQSPHAPLLVTALLAASLTASAASADRESTLRLPESVRQGNASYVEEVPQSDYRHASAAAHQEFRNMKYGVRIHWGLYSLLPHARESWTFLEQSDEERQKWLESHQHWNPTKFDANGWMEFFQRAGFQCFAITTKHHEGFSLWDTKTRVKQRPNFSIPGKPFIEDCDVAYSVMETPFKRDIIRELTDAGRRHGLKINLYFSHSDWYDVSFRPYGRHPIQNVSSKSVKSLEERQKRPAVLFPDPTPDEITHMMARHREQLHELLTQYGKIDMLCLDIQLGGEVWPQLRETIKLVRQWQPDVMIRNRGIGNYGDYYTPERTVPSEQATGLPWMVIYPLGRNFSWEGDAAQHKGAKWVVDNLVDSVAKGGNFMVGIGPNGAGEFHPEAIRQLEEVGAWLKVNGEAIWDTDIRRGDLWKEGEHVRFTTSRDGRHVYAILLRKPDSASFQLTSVAAKPGSKITLFGRAEPLEWRNEKGVLTLELPALDDALAHVLRIETQSQSPSE</sequence>
<evidence type="ECO:0000256" key="2">
    <source>
        <dbReference type="ARBA" id="ARBA00012662"/>
    </source>
</evidence>
<dbReference type="InterPro" id="IPR057739">
    <property type="entry name" value="Glyco_hydro_29_N"/>
</dbReference>
<dbReference type="SUPFAM" id="SSF51445">
    <property type="entry name" value="(Trans)glycosidases"/>
    <property type="match status" value="1"/>
</dbReference>
<evidence type="ECO:0000259" key="7">
    <source>
        <dbReference type="Pfam" id="PF01120"/>
    </source>
</evidence>
<dbReference type="InterPro" id="IPR031919">
    <property type="entry name" value="Fucosidase_C"/>
</dbReference>
<dbReference type="Proteomes" id="UP000290218">
    <property type="component" value="Unassembled WGS sequence"/>
</dbReference>
<evidence type="ECO:0000256" key="6">
    <source>
        <dbReference type="SAM" id="SignalP"/>
    </source>
</evidence>
<feature type="chain" id="PRO_5020192810" description="alpha-L-fucosidase" evidence="6">
    <location>
        <begin position="23"/>
        <end position="501"/>
    </location>
</feature>
<comment type="caution">
    <text evidence="9">The sequence shown here is derived from an EMBL/GenBank/DDBJ whole genome shotgun (WGS) entry which is preliminary data.</text>
</comment>
<dbReference type="InterPro" id="IPR000933">
    <property type="entry name" value="Glyco_hydro_29"/>
</dbReference>
<feature type="domain" description="Alpha-L-fucosidase C-terminal" evidence="8">
    <location>
        <begin position="418"/>
        <end position="492"/>
    </location>
</feature>
<evidence type="ECO:0000313" key="10">
    <source>
        <dbReference type="Proteomes" id="UP000290218"/>
    </source>
</evidence>
<dbReference type="Pfam" id="PF01120">
    <property type="entry name" value="Alpha_L_fucos"/>
    <property type="match status" value="1"/>
</dbReference>
<dbReference type="EC" id="3.2.1.51" evidence="2"/>
<dbReference type="GO" id="GO:0005764">
    <property type="term" value="C:lysosome"/>
    <property type="evidence" value="ECO:0007669"/>
    <property type="project" value="TreeGrafter"/>
</dbReference>
<dbReference type="AlphaFoldDB" id="A0A4Q1CAI9"/>
<proteinExistence type="inferred from homology"/>
<dbReference type="GO" id="GO:0006004">
    <property type="term" value="P:fucose metabolic process"/>
    <property type="evidence" value="ECO:0007669"/>
    <property type="project" value="TreeGrafter"/>
</dbReference>